<organism evidence="3 4">
    <name type="scientific">Candidatus Scatomorpha intestinavium</name>
    <dbReference type="NCBI Taxonomy" id="2840922"/>
    <lineage>
        <taxon>Bacteria</taxon>
        <taxon>Bacillati</taxon>
        <taxon>Bacillota</taxon>
        <taxon>Clostridia</taxon>
        <taxon>Eubacteriales</taxon>
        <taxon>Candidatus Scatomorpha</taxon>
    </lineage>
</organism>
<gene>
    <name evidence="3" type="ORF">IAB77_06130</name>
</gene>
<reference evidence="3" key="1">
    <citation type="submission" date="2020-10" db="EMBL/GenBank/DDBJ databases">
        <authorList>
            <person name="Gilroy R."/>
        </authorList>
    </citation>
    <scope>NUCLEOTIDE SEQUENCE</scope>
    <source>
        <strain evidence="3">ChiBcolR7-354</strain>
    </source>
</reference>
<accession>A0A9D0ZEH3</accession>
<evidence type="ECO:0000313" key="4">
    <source>
        <dbReference type="Proteomes" id="UP000824262"/>
    </source>
</evidence>
<dbReference type="Proteomes" id="UP000824262">
    <property type="component" value="Unassembled WGS sequence"/>
</dbReference>
<comment type="caution">
    <text evidence="3">The sequence shown here is derived from an EMBL/GenBank/DDBJ whole genome shotgun (WGS) entry which is preliminary data.</text>
</comment>
<evidence type="ECO:0000313" key="3">
    <source>
        <dbReference type="EMBL" id="HIQ78819.1"/>
    </source>
</evidence>
<sequence length="168" mass="18680">MDENSIRRGAERPFWPEEGGISPLPGRGYGQEGLPEAGRWHCSPRGRYGRSAEGAMAPRFAPDRRSVECERFLERFPEAAARLLAGEGAVVPREVWLRVRAGEGLAEAYGDYLSRAERARQAAEIERLRLELEELRQERENAARSTGTMYSAGEGEVYDPAAAGWNSV</sequence>
<dbReference type="EMBL" id="DVGA01000061">
    <property type="protein sequence ID" value="HIQ78819.1"/>
    <property type="molecule type" value="Genomic_DNA"/>
</dbReference>
<feature type="compositionally biased region" description="Basic and acidic residues" evidence="2">
    <location>
        <begin position="1"/>
        <end position="15"/>
    </location>
</feature>
<protein>
    <submittedName>
        <fullName evidence="3">Uncharacterized protein</fullName>
    </submittedName>
</protein>
<evidence type="ECO:0000256" key="1">
    <source>
        <dbReference type="SAM" id="Coils"/>
    </source>
</evidence>
<reference evidence="3" key="2">
    <citation type="journal article" date="2021" name="PeerJ">
        <title>Extensive microbial diversity within the chicken gut microbiome revealed by metagenomics and culture.</title>
        <authorList>
            <person name="Gilroy R."/>
            <person name="Ravi A."/>
            <person name="Getino M."/>
            <person name="Pursley I."/>
            <person name="Horton D.L."/>
            <person name="Alikhan N.F."/>
            <person name="Baker D."/>
            <person name="Gharbi K."/>
            <person name="Hall N."/>
            <person name="Watson M."/>
            <person name="Adriaenssens E.M."/>
            <person name="Foster-Nyarko E."/>
            <person name="Jarju S."/>
            <person name="Secka A."/>
            <person name="Antonio M."/>
            <person name="Oren A."/>
            <person name="Chaudhuri R.R."/>
            <person name="La Ragione R."/>
            <person name="Hildebrand F."/>
            <person name="Pallen M.J."/>
        </authorList>
    </citation>
    <scope>NUCLEOTIDE SEQUENCE</scope>
    <source>
        <strain evidence="3">ChiBcolR7-354</strain>
    </source>
</reference>
<proteinExistence type="predicted"/>
<feature type="region of interest" description="Disordered" evidence="2">
    <location>
        <begin position="1"/>
        <end position="54"/>
    </location>
</feature>
<dbReference type="AlphaFoldDB" id="A0A9D0ZEH3"/>
<keyword evidence="1" id="KW-0175">Coiled coil</keyword>
<feature type="coiled-coil region" evidence="1">
    <location>
        <begin position="113"/>
        <end position="145"/>
    </location>
</feature>
<evidence type="ECO:0000256" key="2">
    <source>
        <dbReference type="SAM" id="MobiDB-lite"/>
    </source>
</evidence>
<name>A0A9D0ZEH3_9FIRM</name>